<proteinExistence type="predicted"/>
<evidence type="ECO:0000313" key="2">
    <source>
        <dbReference type="Proteomes" id="UP000812844"/>
    </source>
</evidence>
<gene>
    <name evidence="1" type="ORF">KIH73_05410</name>
</gene>
<name>A0ABS6W9P8_9BIFI</name>
<dbReference type="InterPro" id="IPR045596">
    <property type="entry name" value="DUF6459"/>
</dbReference>
<comment type="caution">
    <text evidence="1">The sequence shown here is derived from an EMBL/GenBank/DDBJ whole genome shotgun (WGS) entry which is preliminary data.</text>
</comment>
<reference evidence="1 2" key="1">
    <citation type="submission" date="2021-05" db="EMBL/GenBank/DDBJ databases">
        <title>Phylogenetic classification of ten novel species belonging to the genus Bifidobacterium comprising B. colchicus sp. nov., B. abeli sp. nov., B. bicoloris sp. nov., B. guerezis sp. nov., B. rosaliae sp. nov., B. santillanensis sp. nov., B. argentati sp. nov., B. amazzoni sp. nov., B. pluviali sp. nov., and B. pinnaculum sp. nov.</title>
        <authorList>
            <person name="Lugli G.A."/>
            <person name="Ruiz Garcia L."/>
            <person name="Margolles A."/>
            <person name="Ventura M."/>
        </authorList>
    </citation>
    <scope>NUCLEOTIDE SEQUENCE [LARGE SCALE GENOMIC DNA]</scope>
    <source>
        <strain evidence="1 2">6T3</strain>
    </source>
</reference>
<dbReference type="Proteomes" id="UP000812844">
    <property type="component" value="Unassembled WGS sequence"/>
</dbReference>
<sequence>MNDINDMRPERPQHGLGSIDGLLEVELSDRPVRYHIARCFRGEPGPEECRALARSACRVACAAVDIMRGRTPPPALRRAMTETCLRRLEAMAKLVDSHAIAYGTRRETKYYLPAMPDNLEGTLVSPTSLDTSVFMTVGDRRYQANVVLRRIGSRWMCTLADVG</sequence>
<organism evidence="1 2">
    <name type="scientific">Bifidobacterium phasiani</name>
    <dbReference type="NCBI Taxonomy" id="2834431"/>
    <lineage>
        <taxon>Bacteria</taxon>
        <taxon>Bacillati</taxon>
        <taxon>Actinomycetota</taxon>
        <taxon>Actinomycetes</taxon>
        <taxon>Bifidobacteriales</taxon>
        <taxon>Bifidobacteriaceae</taxon>
        <taxon>Bifidobacterium</taxon>
    </lineage>
</organism>
<keyword evidence="2" id="KW-1185">Reference proteome</keyword>
<accession>A0ABS6W9P8</accession>
<protein>
    <submittedName>
        <fullName evidence="1">Uncharacterized protein</fullName>
    </submittedName>
</protein>
<dbReference type="RefSeq" id="WP_219081358.1">
    <property type="nucleotide sequence ID" value="NZ_JAHBBD010000010.1"/>
</dbReference>
<dbReference type="Pfam" id="PF20060">
    <property type="entry name" value="DUF6459"/>
    <property type="match status" value="1"/>
</dbReference>
<evidence type="ECO:0000313" key="1">
    <source>
        <dbReference type="EMBL" id="MBW3082814.1"/>
    </source>
</evidence>
<dbReference type="EMBL" id="JAHBBD010000010">
    <property type="protein sequence ID" value="MBW3082814.1"/>
    <property type="molecule type" value="Genomic_DNA"/>
</dbReference>